<dbReference type="OrthoDB" id="9783680at2"/>
<dbReference type="InterPro" id="IPR044929">
    <property type="entry name" value="DNA/RNA_non-sp_Endonuclease_sf"/>
</dbReference>
<name>A0A1I2DFU7_9FIRM</name>
<dbReference type="AlphaFoldDB" id="A0A1I2DFU7"/>
<evidence type="ECO:0000313" key="2">
    <source>
        <dbReference type="EMBL" id="SFE79416.1"/>
    </source>
</evidence>
<sequence length="288" mass="32770">MTARKGTRPAEKLRWVLLRVVLLLFLALFGLEYAGYPRYGASQFFDWGRRIVQSDSLSEAVDVLKNGMRRHDVPLFPGAPADLSALAQSAPFVTLDNLPESEGRTFIVLYGNEPQFSAEFKAKNNPYYSFSPLDELGRCGSAYGKLGPEFLPTRPRGPLGMVKPTGWRYSKYEEIDKKYLYNRCHLLAFQLTGENANKRNLITGTRHFNVTGMLPFENRVADYIRRTRKHVYYRVTPVFKGRELVARGVAMEALSADDGGRAVRFHVFVYNMQPGIRINYADGSNHRE</sequence>
<accession>A0A1I2DFU7</accession>
<dbReference type="RefSeq" id="WP_093914135.1">
    <property type="nucleotide sequence ID" value="NZ_FONL01000020.1"/>
</dbReference>
<feature type="domain" description="Type VII secretion system protein EssD-like" evidence="1">
    <location>
        <begin position="132"/>
        <end position="253"/>
    </location>
</feature>
<evidence type="ECO:0000259" key="1">
    <source>
        <dbReference type="Pfam" id="PF13930"/>
    </source>
</evidence>
<protein>
    <submittedName>
        <fullName evidence="2">DNA-entry nuclease</fullName>
    </submittedName>
</protein>
<dbReference type="STRING" id="1123323.SAMN05216245_1209"/>
<dbReference type="Gene3D" id="3.40.570.10">
    <property type="entry name" value="Extracellular Endonuclease, subunit A"/>
    <property type="match status" value="1"/>
</dbReference>
<dbReference type="InterPro" id="IPR044927">
    <property type="entry name" value="Endonuclea_NS_2"/>
</dbReference>
<dbReference type="Pfam" id="PF13930">
    <property type="entry name" value="Endonuclea_NS_2"/>
    <property type="match status" value="1"/>
</dbReference>
<dbReference type="Proteomes" id="UP000198896">
    <property type="component" value="Unassembled WGS sequence"/>
</dbReference>
<evidence type="ECO:0000313" key="3">
    <source>
        <dbReference type="Proteomes" id="UP000198896"/>
    </source>
</evidence>
<gene>
    <name evidence="2" type="ORF">SAMN05216245_1209</name>
</gene>
<proteinExistence type="predicted"/>
<reference evidence="2 3" key="1">
    <citation type="submission" date="2016-10" db="EMBL/GenBank/DDBJ databases">
        <authorList>
            <person name="de Groot N.N."/>
        </authorList>
    </citation>
    <scope>NUCLEOTIDE SEQUENCE [LARGE SCALE GENOMIC DNA]</scope>
    <source>
        <strain evidence="2 3">DSM 9236</strain>
    </source>
</reference>
<keyword evidence="3" id="KW-1185">Reference proteome</keyword>
<organism evidence="2 3">
    <name type="scientific">Succiniclasticum ruminis DSM 9236</name>
    <dbReference type="NCBI Taxonomy" id="1123323"/>
    <lineage>
        <taxon>Bacteria</taxon>
        <taxon>Bacillati</taxon>
        <taxon>Bacillota</taxon>
        <taxon>Negativicutes</taxon>
        <taxon>Acidaminococcales</taxon>
        <taxon>Acidaminococcaceae</taxon>
        <taxon>Succiniclasticum</taxon>
    </lineage>
</organism>
<dbReference type="EMBL" id="FONL01000020">
    <property type="protein sequence ID" value="SFE79416.1"/>
    <property type="molecule type" value="Genomic_DNA"/>
</dbReference>